<name>A0A3P1SCJ5_9ACTO</name>
<dbReference type="PANTHER" id="PTHR43566">
    <property type="entry name" value="CONSERVED PROTEIN"/>
    <property type="match status" value="1"/>
</dbReference>
<dbReference type="PANTHER" id="PTHR43566:SF1">
    <property type="entry name" value="AAA+ ATPASE DOMAIN-CONTAINING PROTEIN"/>
    <property type="match status" value="1"/>
</dbReference>
<dbReference type="EMBL" id="RQZF01000012">
    <property type="protein sequence ID" value="RRC94620.1"/>
    <property type="molecule type" value="Genomic_DNA"/>
</dbReference>
<evidence type="ECO:0000259" key="1">
    <source>
        <dbReference type="Pfam" id="PF13173"/>
    </source>
</evidence>
<feature type="domain" description="AAA" evidence="1">
    <location>
        <begin position="22"/>
        <end position="132"/>
    </location>
</feature>
<protein>
    <submittedName>
        <fullName evidence="3">ATP-binding protein</fullName>
    </submittedName>
</protein>
<proteinExistence type="predicted"/>
<evidence type="ECO:0000313" key="3">
    <source>
        <dbReference type="EMBL" id="RRC94620.1"/>
    </source>
</evidence>
<evidence type="ECO:0000259" key="2">
    <source>
        <dbReference type="Pfam" id="PF13635"/>
    </source>
</evidence>
<dbReference type="GO" id="GO:0005524">
    <property type="term" value="F:ATP binding"/>
    <property type="evidence" value="ECO:0007669"/>
    <property type="project" value="UniProtKB-KW"/>
</dbReference>
<dbReference type="Proteomes" id="UP000280444">
    <property type="component" value="Unassembled WGS sequence"/>
</dbReference>
<dbReference type="OrthoDB" id="128089at2"/>
<feature type="domain" description="DUF4143" evidence="2">
    <location>
        <begin position="199"/>
        <end position="367"/>
    </location>
</feature>
<dbReference type="InterPro" id="IPR025420">
    <property type="entry name" value="DUF4143"/>
</dbReference>
<dbReference type="Pfam" id="PF13635">
    <property type="entry name" value="DUF4143"/>
    <property type="match status" value="1"/>
</dbReference>
<dbReference type="RefSeq" id="WP_124871974.1">
    <property type="nucleotide sequence ID" value="NZ_RQZF01000012.1"/>
</dbReference>
<keyword evidence="3" id="KW-0067">ATP-binding</keyword>
<dbReference type="InterPro" id="IPR041682">
    <property type="entry name" value="AAA_14"/>
</dbReference>
<dbReference type="AlphaFoldDB" id="A0A3P1SCJ5"/>
<accession>A0A3P1SCJ5</accession>
<keyword evidence="4" id="KW-1185">Reference proteome</keyword>
<sequence>MNDYIPRIVDAEIQLALESSGAIELRGARACGKTETALQFATSSLRLDMNEPRASLAQQQPSTALAGESPRLLDEWQLVPGLWNEVRRAVDERRTSGQFILTGSATPEDDPLRHSGAGRFDRILMRTMSLMETGHSSGAVSLSGLFDLKDGQQIPVTDSPLEFSDVIDRLVVGGWPGWWDASPEVGARRIRSYLADITERDYRTLTGASRDPRRFLAYLRAVAAMTAQPAAFTALTAHMGDYLATTVGPQAASTLHDLASRMFLVEDQPAWSPKLRSKTTASQAPVRHLTDPSLAASLLGATPDRLLAEPNTLGFLFESQVTHDVRIYAQAMGARGVFHFRDTKGRDEIDIIVEDEAGRWVGFEVKIGVDAVDKAAANLLRVAAKVEREPAALAVITPTGIAHTRADGVHVIPLGTLGV</sequence>
<gene>
    <name evidence="3" type="ORF">EII11_09320</name>
</gene>
<evidence type="ECO:0000313" key="4">
    <source>
        <dbReference type="Proteomes" id="UP000280444"/>
    </source>
</evidence>
<keyword evidence="3" id="KW-0547">Nucleotide-binding</keyword>
<organism evidence="3 4">
    <name type="scientific">Schaalia canis</name>
    <dbReference type="NCBI Taxonomy" id="100469"/>
    <lineage>
        <taxon>Bacteria</taxon>
        <taxon>Bacillati</taxon>
        <taxon>Actinomycetota</taxon>
        <taxon>Actinomycetes</taxon>
        <taxon>Actinomycetales</taxon>
        <taxon>Actinomycetaceae</taxon>
        <taxon>Schaalia</taxon>
    </lineage>
</organism>
<comment type="caution">
    <text evidence="3">The sequence shown here is derived from an EMBL/GenBank/DDBJ whole genome shotgun (WGS) entry which is preliminary data.</text>
</comment>
<reference evidence="3 4" key="1">
    <citation type="submission" date="2018-11" db="EMBL/GenBank/DDBJ databases">
        <title>Genomes From Bacteria Associated with the Canine Oral Cavity: a Test Case for Automated Genome-Based Taxonomic Assignment.</title>
        <authorList>
            <person name="Coil D.A."/>
            <person name="Jospin G."/>
            <person name="Darling A.E."/>
            <person name="Wallis C."/>
            <person name="Davis I.J."/>
            <person name="Harris S."/>
            <person name="Eisen J.A."/>
            <person name="Holcombe L.J."/>
            <person name="O'Flynn C."/>
        </authorList>
    </citation>
    <scope>NUCLEOTIDE SEQUENCE [LARGE SCALE GENOMIC DNA]</scope>
    <source>
        <strain evidence="3 4">OH770</strain>
    </source>
</reference>
<dbReference type="Pfam" id="PF13173">
    <property type="entry name" value="AAA_14"/>
    <property type="match status" value="1"/>
</dbReference>